<accession>A0A8J8NT82</accession>
<dbReference type="GO" id="GO:0061512">
    <property type="term" value="P:protein localization to cilium"/>
    <property type="evidence" value="ECO:0007669"/>
    <property type="project" value="TreeGrafter"/>
</dbReference>
<dbReference type="GO" id="GO:0005815">
    <property type="term" value="C:microtubule organizing center"/>
    <property type="evidence" value="ECO:0007669"/>
    <property type="project" value="TreeGrafter"/>
</dbReference>
<dbReference type="OrthoDB" id="10259809at2759"/>
<dbReference type="GO" id="GO:0005930">
    <property type="term" value="C:axoneme"/>
    <property type="evidence" value="ECO:0007669"/>
    <property type="project" value="TreeGrafter"/>
</dbReference>
<feature type="domain" description="Bardet-Biedl syndrome 1 protein GAE" evidence="2">
    <location>
        <begin position="473"/>
        <end position="574"/>
    </location>
</feature>
<dbReference type="SUPFAM" id="SSF50978">
    <property type="entry name" value="WD40 repeat-like"/>
    <property type="match status" value="1"/>
</dbReference>
<comment type="caution">
    <text evidence="3">The sequence shown here is derived from an EMBL/GenBank/DDBJ whole genome shotgun (WGS) entry which is preliminary data.</text>
</comment>
<evidence type="ECO:0000313" key="4">
    <source>
        <dbReference type="Proteomes" id="UP000785679"/>
    </source>
</evidence>
<evidence type="ECO:0000259" key="1">
    <source>
        <dbReference type="Pfam" id="PF14779"/>
    </source>
</evidence>
<evidence type="ECO:0000313" key="3">
    <source>
        <dbReference type="EMBL" id="TNV81068.1"/>
    </source>
</evidence>
<reference evidence="3" key="1">
    <citation type="submission" date="2019-06" db="EMBL/GenBank/DDBJ databases">
        <authorList>
            <person name="Zheng W."/>
        </authorList>
    </citation>
    <scope>NUCLEOTIDE SEQUENCE</scope>
    <source>
        <strain evidence="3">QDHG01</strain>
    </source>
</reference>
<dbReference type="PANTHER" id="PTHR20870">
    <property type="entry name" value="BARDET-BIEDL SYNDROME 1 PROTEIN"/>
    <property type="match status" value="1"/>
</dbReference>
<dbReference type="InterPro" id="IPR032728">
    <property type="entry name" value="BBS1_N"/>
</dbReference>
<dbReference type="AlphaFoldDB" id="A0A8J8NT82"/>
<dbReference type="GO" id="GO:0005119">
    <property type="term" value="F:smoothened binding"/>
    <property type="evidence" value="ECO:0007669"/>
    <property type="project" value="TreeGrafter"/>
</dbReference>
<dbReference type="Gene3D" id="2.130.10.10">
    <property type="entry name" value="YVTN repeat-like/Quinoprotein amine dehydrogenase"/>
    <property type="match status" value="1"/>
</dbReference>
<dbReference type="PANTHER" id="PTHR20870:SF0">
    <property type="entry name" value="BARDET-BIEDL SYNDROME 1 PROTEIN"/>
    <property type="match status" value="1"/>
</dbReference>
<proteinExistence type="predicted"/>
<dbReference type="Proteomes" id="UP000785679">
    <property type="component" value="Unassembled WGS sequence"/>
</dbReference>
<keyword evidence="4" id="KW-1185">Reference proteome</keyword>
<evidence type="ECO:0000259" key="2">
    <source>
        <dbReference type="Pfam" id="PF23304"/>
    </source>
</evidence>
<dbReference type="GO" id="GO:0005113">
    <property type="term" value="F:patched binding"/>
    <property type="evidence" value="ECO:0007669"/>
    <property type="project" value="TreeGrafter"/>
</dbReference>
<dbReference type="GO" id="GO:0034464">
    <property type="term" value="C:BBSome"/>
    <property type="evidence" value="ECO:0007669"/>
    <property type="project" value="InterPro"/>
</dbReference>
<dbReference type="InterPro" id="IPR028784">
    <property type="entry name" value="BBS1"/>
</dbReference>
<organism evidence="3 4">
    <name type="scientific">Halteria grandinella</name>
    <dbReference type="NCBI Taxonomy" id="5974"/>
    <lineage>
        <taxon>Eukaryota</taxon>
        <taxon>Sar</taxon>
        <taxon>Alveolata</taxon>
        <taxon>Ciliophora</taxon>
        <taxon>Intramacronucleata</taxon>
        <taxon>Spirotrichea</taxon>
        <taxon>Stichotrichia</taxon>
        <taxon>Sporadotrichida</taxon>
        <taxon>Halteriidae</taxon>
        <taxon>Halteria</taxon>
    </lineage>
</organism>
<dbReference type="InterPro" id="IPR056419">
    <property type="entry name" value="GAE_BBS1"/>
</dbReference>
<dbReference type="GO" id="GO:1905515">
    <property type="term" value="P:non-motile cilium assembly"/>
    <property type="evidence" value="ECO:0007669"/>
    <property type="project" value="InterPro"/>
</dbReference>
<dbReference type="EMBL" id="RRYP01006620">
    <property type="protein sequence ID" value="TNV81068.1"/>
    <property type="molecule type" value="Genomic_DNA"/>
</dbReference>
<dbReference type="Pfam" id="PF14779">
    <property type="entry name" value="BBS1"/>
    <property type="match status" value="1"/>
</dbReference>
<sequence>MPKAKSPWIHAWSDNVAGIDTFSQLMTLADIKDDGDYKLVVADQKGKLKIYMGTNVISNEKLGFEKPTALEVFYESTKKPQLPIIAIASGSSLYYYQNFQPISKFELPYIQFSPEEKEVWNQITKVAEEQEFVSLCDRLFAIRESGIAISTISSELLSLENSLEQMEYARQNYTMLIQHQNFITCMTRINKSLDEEKAVSMLVIGTEQRNIFIMDQSGMSVKKQITLKSVPTFIQCIGQFDVEYRIYAACRDGKVYVTRQGEVTDQIFSIDSKPVGLLLFEKQIVVASMNNTLHSFFLKGKKNFTMNLPAGVVDIQKLEVKRTQQSTNGQCLIVALNNGELRLYNSKDKNLIHILKNEDLISGMSYGTFGREEGSLIINNKSGGISVKMLQRQANLSSTHKPGPPAEQDIPLNVPKKTKLFVELTQRERENAQWMHKQFQKDLIKLRLKTAKQYIQMLSDGLAPMSYAQGSQIRLSASCEGIGPSFKIKLQLQNLSKTPIMGVHVNLSFNDQIYKLKGKSPFMPMLVPNLNYKIDIDIENIDPSGASDVVKVLVFNKESTVPLITANISMPLSELNMEQM</sequence>
<dbReference type="InterPro" id="IPR015943">
    <property type="entry name" value="WD40/YVTN_repeat-like_dom_sf"/>
</dbReference>
<gene>
    <name evidence="3" type="ORF">FGO68_gene13377</name>
</gene>
<name>A0A8J8NT82_HALGN</name>
<dbReference type="Pfam" id="PF23304">
    <property type="entry name" value="GAE_BBS1"/>
    <property type="match status" value="1"/>
</dbReference>
<dbReference type="InterPro" id="IPR036322">
    <property type="entry name" value="WD40_repeat_dom_sf"/>
</dbReference>
<feature type="domain" description="Bardet-Biedl syndrome 1 N-terminal" evidence="1">
    <location>
        <begin position="8"/>
        <end position="258"/>
    </location>
</feature>
<evidence type="ECO:0008006" key="5">
    <source>
        <dbReference type="Google" id="ProtNLM"/>
    </source>
</evidence>
<protein>
    <recommendedName>
        <fullName evidence="5">Bardet-Biedl syndrome 1 N-terminal domain-containing protein</fullName>
    </recommendedName>
</protein>